<dbReference type="EMBL" id="GBRH01242809">
    <property type="protein sequence ID" value="JAD55086.1"/>
    <property type="molecule type" value="Transcribed_RNA"/>
</dbReference>
<sequence>MSPPILRPQALDPASWDSDPYLPGGFMGILNHQLKKFHFVGAPSYYAPFKAPRIADNGGFSPSLVETTTPHSSTETQHAQETINMDYGDEAIRTDK</sequence>
<evidence type="ECO:0000313" key="2">
    <source>
        <dbReference type="EMBL" id="JAD55086.1"/>
    </source>
</evidence>
<feature type="compositionally biased region" description="Polar residues" evidence="1">
    <location>
        <begin position="64"/>
        <end position="83"/>
    </location>
</feature>
<organism evidence="2">
    <name type="scientific">Arundo donax</name>
    <name type="common">Giant reed</name>
    <name type="synonym">Donax arundinaceus</name>
    <dbReference type="NCBI Taxonomy" id="35708"/>
    <lineage>
        <taxon>Eukaryota</taxon>
        <taxon>Viridiplantae</taxon>
        <taxon>Streptophyta</taxon>
        <taxon>Embryophyta</taxon>
        <taxon>Tracheophyta</taxon>
        <taxon>Spermatophyta</taxon>
        <taxon>Magnoliopsida</taxon>
        <taxon>Liliopsida</taxon>
        <taxon>Poales</taxon>
        <taxon>Poaceae</taxon>
        <taxon>PACMAD clade</taxon>
        <taxon>Arundinoideae</taxon>
        <taxon>Arundineae</taxon>
        <taxon>Arundo</taxon>
    </lineage>
</organism>
<dbReference type="AlphaFoldDB" id="A0A0A9AVF3"/>
<protein>
    <submittedName>
        <fullName evidence="2">Uncharacterized protein</fullName>
    </submittedName>
</protein>
<reference evidence="2" key="1">
    <citation type="submission" date="2014-09" db="EMBL/GenBank/DDBJ databases">
        <authorList>
            <person name="Magalhaes I.L.F."/>
            <person name="Oliveira U."/>
            <person name="Santos F.R."/>
            <person name="Vidigal T.H.D.A."/>
            <person name="Brescovit A.D."/>
            <person name="Santos A.J."/>
        </authorList>
    </citation>
    <scope>NUCLEOTIDE SEQUENCE</scope>
    <source>
        <tissue evidence="2">Shoot tissue taken approximately 20 cm above the soil surface</tissue>
    </source>
</reference>
<evidence type="ECO:0000256" key="1">
    <source>
        <dbReference type="SAM" id="MobiDB-lite"/>
    </source>
</evidence>
<accession>A0A0A9AVF3</accession>
<feature type="region of interest" description="Disordered" evidence="1">
    <location>
        <begin position="60"/>
        <end position="96"/>
    </location>
</feature>
<proteinExistence type="predicted"/>
<reference evidence="2" key="2">
    <citation type="journal article" date="2015" name="Data Brief">
        <title>Shoot transcriptome of the giant reed, Arundo donax.</title>
        <authorList>
            <person name="Barrero R.A."/>
            <person name="Guerrero F.D."/>
            <person name="Moolhuijzen P."/>
            <person name="Goolsby J.A."/>
            <person name="Tidwell J."/>
            <person name="Bellgard S.E."/>
            <person name="Bellgard M.I."/>
        </authorList>
    </citation>
    <scope>NUCLEOTIDE SEQUENCE</scope>
    <source>
        <tissue evidence="2">Shoot tissue taken approximately 20 cm above the soil surface</tissue>
    </source>
</reference>
<name>A0A0A9AVF3_ARUDO</name>